<organism evidence="10 11">
    <name type="scientific">Vibrio pectenicida</name>
    <dbReference type="NCBI Taxonomy" id="62763"/>
    <lineage>
        <taxon>Bacteria</taxon>
        <taxon>Pseudomonadati</taxon>
        <taxon>Pseudomonadota</taxon>
        <taxon>Gammaproteobacteria</taxon>
        <taxon>Vibrionales</taxon>
        <taxon>Vibrionaceae</taxon>
        <taxon>Vibrio</taxon>
    </lineage>
</organism>
<evidence type="ECO:0000256" key="7">
    <source>
        <dbReference type="PIRSR" id="PIRSR602129-50"/>
    </source>
</evidence>
<comment type="similarity">
    <text evidence="2 8">Belongs to the group II decarboxylase family.</text>
</comment>
<feature type="modified residue" description="N6-(pyridoxal phosphate)lysine" evidence="7">
    <location>
        <position position="294"/>
    </location>
</feature>
<dbReference type="PANTHER" id="PTHR43321">
    <property type="entry name" value="GLUTAMATE DECARBOXYLASE"/>
    <property type="match status" value="1"/>
</dbReference>
<evidence type="ECO:0000313" key="11">
    <source>
        <dbReference type="Proteomes" id="UP000269041"/>
    </source>
</evidence>
<evidence type="ECO:0000256" key="8">
    <source>
        <dbReference type="RuleBase" id="RU000382"/>
    </source>
</evidence>
<evidence type="ECO:0000256" key="2">
    <source>
        <dbReference type="ARBA" id="ARBA00009533"/>
    </source>
</evidence>
<reference evidence="10 11" key="1">
    <citation type="submission" date="2018-12" db="EMBL/GenBank/DDBJ databases">
        <title>Genomic taxonomy of the Vibrionaceae family.</title>
        <authorList>
            <person name="Gomez-Gil B."/>
            <person name="Enciso-Ibarra K."/>
        </authorList>
    </citation>
    <scope>NUCLEOTIDE SEQUENCE [LARGE SCALE GENOMIC DNA]</scope>
    <source>
        <strain evidence="10 11">CAIM 594</strain>
    </source>
</reference>
<dbReference type="NCBIfam" id="TIGR01788">
    <property type="entry name" value="Glu-decarb-GAD"/>
    <property type="match status" value="1"/>
</dbReference>
<dbReference type="GO" id="GO:0004351">
    <property type="term" value="F:glutamate decarboxylase activity"/>
    <property type="evidence" value="ECO:0007669"/>
    <property type="project" value="UniProtKB-EC"/>
</dbReference>
<dbReference type="Pfam" id="PF00282">
    <property type="entry name" value="Pyridoxal_deC"/>
    <property type="match status" value="1"/>
</dbReference>
<dbReference type="GO" id="GO:0030170">
    <property type="term" value="F:pyridoxal phosphate binding"/>
    <property type="evidence" value="ECO:0007669"/>
    <property type="project" value="InterPro"/>
</dbReference>
<dbReference type="Gene3D" id="4.10.280.50">
    <property type="match status" value="1"/>
</dbReference>
<evidence type="ECO:0000256" key="5">
    <source>
        <dbReference type="ARBA" id="ARBA00023239"/>
    </source>
</evidence>
<dbReference type="GO" id="GO:0006538">
    <property type="term" value="P:L-glutamate catabolic process"/>
    <property type="evidence" value="ECO:0007669"/>
    <property type="project" value="TreeGrafter"/>
</dbReference>
<proteinExistence type="inferred from homology"/>
<dbReference type="InterPro" id="IPR010107">
    <property type="entry name" value="Glutamate_decarboxylase"/>
</dbReference>
<dbReference type="Proteomes" id="UP000269041">
    <property type="component" value="Unassembled WGS sequence"/>
</dbReference>
<comment type="catalytic activity">
    <reaction evidence="6 9">
        <text>L-glutamate + H(+) = 4-aminobutanoate + CO2</text>
        <dbReference type="Rhea" id="RHEA:17785"/>
        <dbReference type="ChEBI" id="CHEBI:15378"/>
        <dbReference type="ChEBI" id="CHEBI:16526"/>
        <dbReference type="ChEBI" id="CHEBI:29985"/>
        <dbReference type="ChEBI" id="CHEBI:59888"/>
        <dbReference type="EC" id="4.1.1.15"/>
    </reaction>
</comment>
<dbReference type="PANTHER" id="PTHR43321:SF3">
    <property type="entry name" value="GLUTAMATE DECARBOXYLASE"/>
    <property type="match status" value="1"/>
</dbReference>
<dbReference type="SUPFAM" id="SSF53383">
    <property type="entry name" value="PLP-dependent transferases"/>
    <property type="match status" value="1"/>
</dbReference>
<dbReference type="OrthoDB" id="9803665at2"/>
<evidence type="ECO:0000256" key="9">
    <source>
        <dbReference type="RuleBase" id="RU361171"/>
    </source>
</evidence>
<keyword evidence="9" id="KW-0210">Decarboxylase</keyword>
<dbReference type="AlphaFoldDB" id="A0A427U4C2"/>
<dbReference type="EC" id="4.1.1.15" evidence="3 9"/>
<evidence type="ECO:0000256" key="3">
    <source>
        <dbReference type="ARBA" id="ARBA00012421"/>
    </source>
</evidence>
<dbReference type="RefSeq" id="WP_125320869.1">
    <property type="nucleotide sequence ID" value="NZ_AP024889.1"/>
</dbReference>
<evidence type="ECO:0000256" key="4">
    <source>
        <dbReference type="ARBA" id="ARBA00022898"/>
    </source>
</evidence>
<gene>
    <name evidence="10" type="ORF">EJA03_08830</name>
</gene>
<keyword evidence="11" id="KW-1185">Reference proteome</keyword>
<keyword evidence="4 7" id="KW-0663">Pyridoxal phosphate</keyword>
<comment type="cofactor">
    <cofactor evidence="1 7 8">
        <name>pyridoxal 5'-phosphate</name>
        <dbReference type="ChEBI" id="CHEBI:597326"/>
    </cofactor>
</comment>
<dbReference type="Gene3D" id="3.90.1150.160">
    <property type="match status" value="1"/>
</dbReference>
<evidence type="ECO:0000313" key="10">
    <source>
        <dbReference type="EMBL" id="RSD31450.1"/>
    </source>
</evidence>
<dbReference type="GO" id="GO:0005829">
    <property type="term" value="C:cytosol"/>
    <property type="evidence" value="ECO:0007669"/>
    <property type="project" value="TreeGrafter"/>
</dbReference>
<accession>A0A427U4C2</accession>
<evidence type="ECO:0000256" key="1">
    <source>
        <dbReference type="ARBA" id="ARBA00001933"/>
    </source>
</evidence>
<dbReference type="Gene3D" id="3.40.640.10">
    <property type="entry name" value="Type I PLP-dependent aspartate aminotransferase-like (Major domain)"/>
    <property type="match status" value="1"/>
</dbReference>
<dbReference type="InterPro" id="IPR002129">
    <property type="entry name" value="PyrdxlP-dep_de-COase"/>
</dbReference>
<keyword evidence="5 8" id="KW-0456">Lyase</keyword>
<protein>
    <recommendedName>
        <fullName evidence="3 9">Glutamate decarboxylase</fullName>
        <ecNumber evidence="3 9">4.1.1.15</ecNumber>
    </recommendedName>
</protein>
<dbReference type="InterPro" id="IPR015421">
    <property type="entry name" value="PyrdxlP-dep_Trfase_major"/>
</dbReference>
<sequence length="576" mass="64990">MGNINDIELQTSSTPTYGRSLFREEAPTQQIPDIEHDPQAVYRFIRDELQLDGNPTLNMASFVTTVMDEEANQLIRDNLGKNYIDGEVYNRTLEIEQRCVRMLLDLFNAPHNMKTAEELAHDKSIPSGWGTVAIGSSEALMLCALSHKEQWKKKRKKQGKNFDRPNIVIGSDVHITWVKYAQYFDVDIKWIPITEENNFVISAEKVRNAVDEHTTCVVAVMGTSYTGQNDPVEAINDVLVDIKNDTQKGWDVPLHVDGASGGFIEPFRDDSQVPRLNWDFQLEQVKTINVSGHKFGLVYPGVGWALWKNFREIPDKLFITTNVLGFDESTYSLNFSRGSAMVLAQYYNFLRLGKRGYSAVVQNLMSLAHDLSNGLGSLRLTVTEHDKNADDKESSKILFKDKPIFTVINDAEYFPASVVRLNLKYDGQDKPLTDDDIENYLYSVHDISDKLKQSNWVVPAFTMPLEKTPPIKDENDNVIKPANQDVPAIAVMRMVVKEGISRDMVSILIQNYADAVIKLEQQIRGIQNSDKEYKARVSFDKEAACGAVDLVEAACFKLQYVQKTSVKASRVALGAK</sequence>
<dbReference type="EMBL" id="RSFA01000031">
    <property type="protein sequence ID" value="RSD31450.1"/>
    <property type="molecule type" value="Genomic_DNA"/>
</dbReference>
<dbReference type="InterPro" id="IPR015424">
    <property type="entry name" value="PyrdxlP-dep_Trfase"/>
</dbReference>
<comment type="caution">
    <text evidence="10">The sequence shown here is derived from an EMBL/GenBank/DDBJ whole genome shotgun (WGS) entry which is preliminary data.</text>
</comment>
<name>A0A427U4C2_9VIBR</name>
<evidence type="ECO:0000256" key="6">
    <source>
        <dbReference type="ARBA" id="ARBA00048868"/>
    </source>
</evidence>